<dbReference type="EMBL" id="PGCK01000001">
    <property type="protein sequence ID" value="MCD1293769.1"/>
    <property type="molecule type" value="Genomic_DNA"/>
</dbReference>
<gene>
    <name evidence="1" type="ORF">CUJ83_02005</name>
</gene>
<evidence type="ECO:0000313" key="2">
    <source>
        <dbReference type="Proteomes" id="UP001320159"/>
    </source>
</evidence>
<dbReference type="RefSeq" id="WP_230740016.1">
    <property type="nucleotide sequence ID" value="NZ_PGCK01000001.1"/>
</dbReference>
<dbReference type="AlphaFoldDB" id="A0AAP2RAV8"/>
<keyword evidence="2" id="KW-1185">Reference proteome</keyword>
<comment type="caution">
    <text evidence="1">The sequence shown here is derived from an EMBL/GenBank/DDBJ whole genome shotgun (WGS) entry which is preliminary data.</text>
</comment>
<sequence>MNEKWDPEYCPGCYPGIHHGGMLTEEERRHLEFKLTRLLEWVGAWIPGDVTVDNKKIPLHEIVWDLMNKDDLTDEDKELLTDLEYKLEKKFHQDVERIRESDKTEDEAIRDYCEALGLLRAIITLKDIAASPESIIGHGDLSRRINERRKNEANAWLNYLKQIL</sequence>
<proteinExistence type="predicted"/>
<name>A0AAP2RAV8_9EURY</name>
<reference evidence="1 2" key="1">
    <citation type="submission" date="2017-11" db="EMBL/GenBank/DDBJ databases">
        <title>Isolation and Characterization of Family Methanocellaceae Species from Potential Methane Hydrate Area Offshore Southwestern Taiwan.</title>
        <authorList>
            <person name="Zhang W.-L."/>
            <person name="Chen W.-C."/>
            <person name="Lai M.-C."/>
            <person name="Chen S.-C."/>
        </authorList>
    </citation>
    <scope>NUCLEOTIDE SEQUENCE [LARGE SCALE GENOMIC DNA]</scope>
    <source>
        <strain evidence="1 2">CWC-04</strain>
    </source>
</reference>
<dbReference type="Proteomes" id="UP001320159">
    <property type="component" value="Unassembled WGS sequence"/>
</dbReference>
<protein>
    <submittedName>
        <fullName evidence="1">Uncharacterized protein</fullName>
    </submittedName>
</protein>
<evidence type="ECO:0000313" key="1">
    <source>
        <dbReference type="EMBL" id="MCD1293769.1"/>
    </source>
</evidence>
<accession>A0AAP2RAV8</accession>
<organism evidence="1 2">
    <name type="scientific">Methanooceanicella nereidis</name>
    <dbReference type="NCBI Taxonomy" id="2052831"/>
    <lineage>
        <taxon>Archaea</taxon>
        <taxon>Methanobacteriati</taxon>
        <taxon>Methanobacteriota</taxon>
        <taxon>Stenosarchaea group</taxon>
        <taxon>Methanomicrobia</taxon>
        <taxon>Methanocellales</taxon>
        <taxon>Methanocellaceae</taxon>
        <taxon>Methanooceanicella</taxon>
    </lineage>
</organism>
<dbReference type="InterPro" id="IPR043900">
    <property type="entry name" value="DUF5788"/>
</dbReference>
<dbReference type="Pfam" id="PF19101">
    <property type="entry name" value="DUF5788"/>
    <property type="match status" value="1"/>
</dbReference>